<dbReference type="EC" id="5.4.2.11" evidence="2"/>
<gene>
    <name evidence="9" type="ORF">MUS1_01295</name>
</gene>
<organism evidence="9 10">
    <name type="scientific">Marinomonas ushuaiensis DSM 15871</name>
    <dbReference type="NCBI Taxonomy" id="1122207"/>
    <lineage>
        <taxon>Bacteria</taxon>
        <taxon>Pseudomonadati</taxon>
        <taxon>Pseudomonadota</taxon>
        <taxon>Gammaproteobacteria</taxon>
        <taxon>Oceanospirillales</taxon>
        <taxon>Oceanospirillaceae</taxon>
        <taxon>Marinomonas</taxon>
    </lineage>
</organism>
<evidence type="ECO:0000256" key="2">
    <source>
        <dbReference type="ARBA" id="ARBA00012028"/>
    </source>
</evidence>
<dbReference type="PATRIC" id="fig|1122207.3.peg.267"/>
<dbReference type="STRING" id="1122207.MUS1_01295"/>
<evidence type="ECO:0000256" key="4">
    <source>
        <dbReference type="ARBA" id="ARBA00023152"/>
    </source>
</evidence>
<proteinExistence type="inferred from homology"/>
<dbReference type="InterPro" id="IPR005952">
    <property type="entry name" value="Phosphogly_mut1"/>
</dbReference>
<dbReference type="AlphaFoldDB" id="X7EAM8"/>
<comment type="caution">
    <text evidence="9">The sequence shown here is derived from an EMBL/GenBank/DDBJ whole genome shotgun (WGS) entry which is preliminary data.</text>
</comment>
<evidence type="ECO:0000313" key="9">
    <source>
        <dbReference type="EMBL" id="ETX12271.1"/>
    </source>
</evidence>
<dbReference type="GO" id="GO:0006094">
    <property type="term" value="P:gluconeogenesis"/>
    <property type="evidence" value="ECO:0007669"/>
    <property type="project" value="UniProtKB-KW"/>
</dbReference>
<evidence type="ECO:0000256" key="7">
    <source>
        <dbReference type="PIRSR" id="PIRSR613078-2"/>
    </source>
</evidence>
<feature type="active site" description="Tele-phosphohistidine intermediate" evidence="6">
    <location>
        <position position="26"/>
    </location>
</feature>
<name>X7EAM8_9GAMM</name>
<dbReference type="InterPro" id="IPR029033">
    <property type="entry name" value="His_PPase_superfam"/>
</dbReference>
<feature type="active site" description="Proton donor/acceptor" evidence="6">
    <location>
        <position position="111"/>
    </location>
</feature>
<evidence type="ECO:0000256" key="1">
    <source>
        <dbReference type="ARBA" id="ARBA00006717"/>
    </source>
</evidence>
<sequence length="247" mass="28119">MNEAMSTNTSTSTNMTTNMRIALIRHGAYEQLKNVPSALQPFPLTEEGELEVRHQARAFGEWLKQTGSKLNPEIDSSTLLRAWQTASIYIEELRDYFDGEPQVRCYSALCERSVGAVANLPIDEIERVMTLDPRFDTPPENWKSDSYYCLPFDGAESLMQAGQRVADHLQSWKASEKNPSLIKLFVGHGASIRHCAFHLNIITFPDIKRLSMFYGHPVVFDFADNKKAKLLFGGWKIRQTHEHEVPD</sequence>
<dbReference type="CDD" id="cd07067">
    <property type="entry name" value="HP_PGM_like"/>
    <property type="match status" value="1"/>
</dbReference>
<dbReference type="EMBL" id="JAMB01000001">
    <property type="protein sequence ID" value="ETX12271.1"/>
    <property type="molecule type" value="Genomic_DNA"/>
</dbReference>
<evidence type="ECO:0000313" key="10">
    <source>
        <dbReference type="Proteomes" id="UP000054058"/>
    </source>
</evidence>
<feature type="binding site" evidence="7">
    <location>
        <position position="81"/>
    </location>
    <ligand>
        <name>substrate</name>
    </ligand>
</feature>
<dbReference type="Gene3D" id="3.40.50.1240">
    <property type="entry name" value="Phosphoglycerate mutase-like"/>
    <property type="match status" value="1"/>
</dbReference>
<comment type="similarity">
    <text evidence="1">Belongs to the phosphoglycerate mutase family. BPG-dependent PGAM subfamily.</text>
</comment>
<dbReference type="eggNOG" id="COG0406">
    <property type="taxonomic scope" value="Bacteria"/>
</dbReference>
<dbReference type="SMART" id="SM00855">
    <property type="entry name" value="PGAM"/>
    <property type="match status" value="1"/>
</dbReference>
<keyword evidence="5" id="KW-0413">Isomerase</keyword>
<keyword evidence="10" id="KW-1185">Reference proteome</keyword>
<feature type="site" description="Transition state stabilizer" evidence="8">
    <location>
        <position position="188"/>
    </location>
</feature>
<keyword evidence="3" id="KW-0312">Gluconeogenesis</keyword>
<dbReference type="SUPFAM" id="SSF53254">
    <property type="entry name" value="Phosphoglycerate mutase-like"/>
    <property type="match status" value="1"/>
</dbReference>
<accession>X7EAM8</accession>
<dbReference type="GO" id="GO:0006096">
    <property type="term" value="P:glycolytic process"/>
    <property type="evidence" value="ECO:0007669"/>
    <property type="project" value="UniProtKB-KW"/>
</dbReference>
<evidence type="ECO:0000256" key="3">
    <source>
        <dbReference type="ARBA" id="ARBA00022432"/>
    </source>
</evidence>
<evidence type="ECO:0000256" key="6">
    <source>
        <dbReference type="PIRSR" id="PIRSR613078-1"/>
    </source>
</evidence>
<evidence type="ECO:0000256" key="5">
    <source>
        <dbReference type="ARBA" id="ARBA00023235"/>
    </source>
</evidence>
<dbReference type="Proteomes" id="UP000054058">
    <property type="component" value="Unassembled WGS sequence"/>
</dbReference>
<dbReference type="InterPro" id="IPR013078">
    <property type="entry name" value="His_Pase_superF_clade-1"/>
</dbReference>
<keyword evidence="4" id="KW-0324">Glycolysis</keyword>
<dbReference type="Pfam" id="PF00300">
    <property type="entry name" value="His_Phos_1"/>
    <property type="match status" value="1"/>
</dbReference>
<reference evidence="9 10" key="1">
    <citation type="submission" date="2014-01" db="EMBL/GenBank/DDBJ databases">
        <title>Marinomonas ushuaiensis DSM 15871 Genome Sequencing.</title>
        <authorList>
            <person name="Lai Q."/>
            <person name="Shao Z.S."/>
        </authorList>
    </citation>
    <scope>NUCLEOTIDE SEQUENCE [LARGE SCALE GENOMIC DNA]</scope>
    <source>
        <strain evidence="9 10">DSM 15871</strain>
    </source>
</reference>
<dbReference type="GO" id="GO:0004619">
    <property type="term" value="F:phosphoglycerate mutase activity"/>
    <property type="evidence" value="ECO:0007669"/>
    <property type="project" value="UniProtKB-EC"/>
</dbReference>
<evidence type="ECO:0000256" key="8">
    <source>
        <dbReference type="PIRSR" id="PIRSR613078-3"/>
    </source>
</evidence>
<protein>
    <recommendedName>
        <fullName evidence="2">phosphoglycerate mutase (2,3-diphosphoglycerate-dependent)</fullName>
        <ecNumber evidence="2">5.4.2.11</ecNumber>
    </recommendedName>
</protein>
<dbReference type="PANTHER" id="PTHR11931">
    <property type="entry name" value="PHOSPHOGLYCERATE MUTASE"/>
    <property type="match status" value="1"/>
</dbReference>